<feature type="transmembrane region" description="Helical" evidence="2">
    <location>
        <begin position="125"/>
        <end position="153"/>
    </location>
</feature>
<feature type="compositionally biased region" description="Basic and acidic residues" evidence="1">
    <location>
        <begin position="258"/>
        <end position="271"/>
    </location>
</feature>
<evidence type="ECO:0000313" key="3">
    <source>
        <dbReference type="EMBL" id="CZR60992.1"/>
    </source>
</evidence>
<sequence>MAPDSTLSNVPASVEQSNPRVAPRVAPPVHSARPKDQRPPSFGTAQGWKPPPPTNNNNMARTPALPRMPPAARINDTALKLERERMRQQEFRDAHLMPSPAGARFAAQIARENGLRGVSGYQTRWGYVSIWALSVLLGASILSLTASIAVLVTKAKQTSNIDQGILFWAVLSIVLCGIFGAATLVLWARKQGYLSKLSTRLGLDEVGLLDRTIRHDRDIDTEANTGSVRGRVNPTRPRAYGTLHSQTSLASFGVRDLESGTDSRVHHRQDQVRIPPRPEPAYVRTESRFPATSLRQNVPALLVHSNDLSNGSRNHRQKDTTTENPFADPPNLPKSPLEGLHYGVTHTTVRNAPEHVRQSMATSKRDQSNELSKAHRRSIKRPSNTNHKRVETISSMECEVDFHTGRIEEHELEEFPRPHRTRTETLNNRTHAMLREQGKNYSRGMTDITAILNPKPSASSLGGTRRNLYVSGSEGHSNSRSKQETKRGEQDREHMSPGAYRTKNLDETQEGAYREIFAKDGRE</sequence>
<protein>
    <submittedName>
        <fullName evidence="3">Uncharacterized protein</fullName>
    </submittedName>
</protein>
<gene>
    <name evidence="3" type="ORF">PAC_10888</name>
</gene>
<organism evidence="3 4">
    <name type="scientific">Phialocephala subalpina</name>
    <dbReference type="NCBI Taxonomy" id="576137"/>
    <lineage>
        <taxon>Eukaryota</taxon>
        <taxon>Fungi</taxon>
        <taxon>Dikarya</taxon>
        <taxon>Ascomycota</taxon>
        <taxon>Pezizomycotina</taxon>
        <taxon>Leotiomycetes</taxon>
        <taxon>Helotiales</taxon>
        <taxon>Mollisiaceae</taxon>
        <taxon>Phialocephala</taxon>
        <taxon>Phialocephala fortinii species complex</taxon>
    </lineage>
</organism>
<feature type="compositionally biased region" description="Basic and acidic residues" evidence="1">
    <location>
        <begin position="481"/>
        <end position="495"/>
    </location>
</feature>
<feature type="compositionally biased region" description="Polar residues" evidence="1">
    <location>
        <begin position="1"/>
        <end position="18"/>
    </location>
</feature>
<dbReference type="OrthoDB" id="3555724at2759"/>
<evidence type="ECO:0000256" key="1">
    <source>
        <dbReference type="SAM" id="MobiDB-lite"/>
    </source>
</evidence>
<feature type="compositionally biased region" description="Basic and acidic residues" evidence="1">
    <location>
        <begin position="352"/>
        <end position="368"/>
    </location>
</feature>
<feature type="region of interest" description="Disordered" evidence="1">
    <location>
        <begin position="304"/>
        <end position="388"/>
    </location>
</feature>
<accession>A0A1L7X7J7</accession>
<proteinExistence type="predicted"/>
<feature type="compositionally biased region" description="Low complexity" evidence="1">
    <location>
        <begin position="19"/>
        <end position="31"/>
    </location>
</feature>
<feature type="region of interest" description="Disordered" evidence="1">
    <location>
        <begin position="1"/>
        <end position="72"/>
    </location>
</feature>
<feature type="transmembrane region" description="Helical" evidence="2">
    <location>
        <begin position="165"/>
        <end position="188"/>
    </location>
</feature>
<evidence type="ECO:0000256" key="2">
    <source>
        <dbReference type="SAM" id="Phobius"/>
    </source>
</evidence>
<dbReference type="AlphaFoldDB" id="A0A1L7X7J7"/>
<name>A0A1L7X7J7_9HELO</name>
<evidence type="ECO:0000313" key="4">
    <source>
        <dbReference type="Proteomes" id="UP000184330"/>
    </source>
</evidence>
<feature type="region of interest" description="Disordered" evidence="1">
    <location>
        <begin position="258"/>
        <end position="279"/>
    </location>
</feature>
<keyword evidence="2" id="KW-1133">Transmembrane helix</keyword>
<feature type="region of interest" description="Disordered" evidence="1">
    <location>
        <begin position="454"/>
        <end position="523"/>
    </location>
</feature>
<feature type="compositionally biased region" description="Basic and acidic residues" evidence="1">
    <location>
        <begin position="512"/>
        <end position="523"/>
    </location>
</feature>
<keyword evidence="2" id="KW-0472">Membrane</keyword>
<dbReference type="EMBL" id="FJOG01000017">
    <property type="protein sequence ID" value="CZR60992.1"/>
    <property type="molecule type" value="Genomic_DNA"/>
</dbReference>
<reference evidence="3 4" key="1">
    <citation type="submission" date="2016-03" db="EMBL/GenBank/DDBJ databases">
        <authorList>
            <person name="Ploux O."/>
        </authorList>
    </citation>
    <scope>NUCLEOTIDE SEQUENCE [LARGE SCALE GENOMIC DNA]</scope>
    <source>
        <strain evidence="3 4">UAMH 11012</strain>
    </source>
</reference>
<keyword evidence="2" id="KW-0812">Transmembrane</keyword>
<keyword evidence="4" id="KW-1185">Reference proteome</keyword>
<dbReference type="Proteomes" id="UP000184330">
    <property type="component" value="Unassembled WGS sequence"/>
</dbReference>